<dbReference type="EMBL" id="CP121196">
    <property type="protein sequence ID" value="XBH18350.1"/>
    <property type="molecule type" value="Genomic_DNA"/>
</dbReference>
<organism evidence="6">
    <name type="scientific">Telmatobacter sp. DSM 110680</name>
    <dbReference type="NCBI Taxonomy" id="3036704"/>
    <lineage>
        <taxon>Bacteria</taxon>
        <taxon>Pseudomonadati</taxon>
        <taxon>Acidobacteriota</taxon>
        <taxon>Terriglobia</taxon>
        <taxon>Terriglobales</taxon>
        <taxon>Acidobacteriaceae</taxon>
        <taxon>Telmatobacter</taxon>
    </lineage>
</organism>
<dbReference type="Pfam" id="PF01553">
    <property type="entry name" value="Acyltransferase"/>
    <property type="match status" value="1"/>
</dbReference>
<evidence type="ECO:0000256" key="2">
    <source>
        <dbReference type="ARBA" id="ARBA00022679"/>
    </source>
</evidence>
<protein>
    <submittedName>
        <fullName evidence="6">Lysophospholipid acyltransferase family protein</fullName>
    </submittedName>
</protein>
<evidence type="ECO:0000256" key="4">
    <source>
        <dbReference type="SAM" id="Phobius"/>
    </source>
</evidence>
<accession>A0AAU7DMS1</accession>
<dbReference type="SUPFAM" id="SSF69593">
    <property type="entry name" value="Glycerol-3-phosphate (1)-acyltransferase"/>
    <property type="match status" value="1"/>
</dbReference>
<evidence type="ECO:0000256" key="1">
    <source>
        <dbReference type="ARBA" id="ARBA00005189"/>
    </source>
</evidence>
<reference evidence="6" key="1">
    <citation type="submission" date="2023-03" db="EMBL/GenBank/DDBJ databases">
        <title>Edaphobacter sp.</title>
        <authorList>
            <person name="Huber K.J."/>
            <person name="Papendorf J."/>
            <person name="Pilke C."/>
            <person name="Bunk B."/>
            <person name="Sproeer C."/>
            <person name="Pester M."/>
        </authorList>
    </citation>
    <scope>NUCLEOTIDE SEQUENCE</scope>
    <source>
        <strain evidence="6">DSM 110680</strain>
    </source>
</reference>
<dbReference type="AlphaFoldDB" id="A0AAU7DMS1"/>
<keyword evidence="4" id="KW-0812">Transmembrane</keyword>
<dbReference type="GO" id="GO:0003841">
    <property type="term" value="F:1-acylglycerol-3-phosphate O-acyltransferase activity"/>
    <property type="evidence" value="ECO:0007669"/>
    <property type="project" value="TreeGrafter"/>
</dbReference>
<evidence type="ECO:0000313" key="6">
    <source>
        <dbReference type="EMBL" id="XBH18350.1"/>
    </source>
</evidence>
<proteinExistence type="predicted"/>
<feature type="transmembrane region" description="Helical" evidence="4">
    <location>
        <begin position="20"/>
        <end position="43"/>
    </location>
</feature>
<comment type="pathway">
    <text evidence="1">Lipid metabolism.</text>
</comment>
<dbReference type="PANTHER" id="PTHR10434">
    <property type="entry name" value="1-ACYL-SN-GLYCEROL-3-PHOSPHATE ACYLTRANSFERASE"/>
    <property type="match status" value="1"/>
</dbReference>
<dbReference type="CDD" id="cd07989">
    <property type="entry name" value="LPLAT_AGPAT-like"/>
    <property type="match status" value="1"/>
</dbReference>
<keyword evidence="4" id="KW-1133">Transmembrane helix</keyword>
<keyword evidence="3 6" id="KW-0012">Acyltransferase</keyword>
<feature type="domain" description="Phospholipid/glycerol acyltransferase" evidence="5">
    <location>
        <begin position="83"/>
        <end position="197"/>
    </location>
</feature>
<dbReference type="InterPro" id="IPR002123">
    <property type="entry name" value="Plipid/glycerol_acylTrfase"/>
</dbReference>
<keyword evidence="2" id="KW-0808">Transferase</keyword>
<dbReference type="PANTHER" id="PTHR10434:SF11">
    <property type="entry name" value="1-ACYL-SN-GLYCEROL-3-PHOSPHATE ACYLTRANSFERASE"/>
    <property type="match status" value="1"/>
</dbReference>
<gene>
    <name evidence="6" type="ORF">P8935_03220</name>
</gene>
<sequence length="261" mass="28989">MTRRRPPDPLPRLYRWRTNILQAPLFFLYTAICGSLSLFVSLFEKGGRLQHRLAQIWARGCIKISGSHLVVRGTENLRKYPVAVYAANHTSYMDTPVIFSTLPFQFRILAKKELWTMPFIGWHLNRSGQIPVDSVSSNSTVSSLGAAVRALRAGMPLFVFPEGARTPDGTTQPFLAGAAFLAIRAQVPLVPIALSGVYDLLPMHTRHFYPGEITLTVGEPISTEGMTLRQVEALNIRLRETIEQMRAQSKPGAIPAAEMSS</sequence>
<dbReference type="RefSeq" id="WP_348263574.1">
    <property type="nucleotide sequence ID" value="NZ_CP121196.1"/>
</dbReference>
<keyword evidence="4" id="KW-0472">Membrane</keyword>
<name>A0AAU7DMS1_9BACT</name>
<evidence type="ECO:0000256" key="3">
    <source>
        <dbReference type="ARBA" id="ARBA00023315"/>
    </source>
</evidence>
<dbReference type="SMART" id="SM00563">
    <property type="entry name" value="PlsC"/>
    <property type="match status" value="1"/>
</dbReference>
<dbReference type="GO" id="GO:0006654">
    <property type="term" value="P:phosphatidic acid biosynthetic process"/>
    <property type="evidence" value="ECO:0007669"/>
    <property type="project" value="TreeGrafter"/>
</dbReference>
<evidence type="ECO:0000259" key="5">
    <source>
        <dbReference type="SMART" id="SM00563"/>
    </source>
</evidence>